<evidence type="ECO:0000256" key="3">
    <source>
        <dbReference type="ARBA" id="ARBA00022692"/>
    </source>
</evidence>
<reference evidence="7 8" key="1">
    <citation type="journal article" date="2011" name="J. Bacteriol.">
        <title>Complete genome sequence of the cellulose-degrading bacterium Cellulosilyticum lentocellum.</title>
        <authorList>
            <consortium name="US DOE Joint Genome Institute"/>
            <person name="Miller D.A."/>
            <person name="Suen G."/>
            <person name="Bruce D."/>
            <person name="Copeland A."/>
            <person name="Cheng J.F."/>
            <person name="Detter C."/>
            <person name="Goodwin L.A."/>
            <person name="Han C.S."/>
            <person name="Hauser L.J."/>
            <person name="Land M.L."/>
            <person name="Lapidus A."/>
            <person name="Lucas S."/>
            <person name="Meincke L."/>
            <person name="Pitluck S."/>
            <person name="Tapia R."/>
            <person name="Teshima H."/>
            <person name="Woyke T."/>
            <person name="Fox B.G."/>
            <person name="Angert E.R."/>
            <person name="Currie C.R."/>
        </authorList>
    </citation>
    <scope>NUCLEOTIDE SEQUENCE [LARGE SCALE GENOMIC DNA]</scope>
    <source>
        <strain evidence="8">ATCC 49066 / DSM 5427 / NCIMB 11756 / RHM5</strain>
    </source>
</reference>
<dbReference type="EMBL" id="CP002582">
    <property type="protein sequence ID" value="ADZ84773.1"/>
    <property type="molecule type" value="Genomic_DNA"/>
</dbReference>
<dbReference type="Pfam" id="PF06081">
    <property type="entry name" value="ArAE_1"/>
    <property type="match status" value="1"/>
</dbReference>
<feature type="transmembrane region" description="Helical" evidence="6">
    <location>
        <begin position="54"/>
        <end position="73"/>
    </location>
</feature>
<dbReference type="Proteomes" id="UP000008467">
    <property type="component" value="Chromosome"/>
</dbReference>
<gene>
    <name evidence="7" type="ordered locus">Clole_3077</name>
</gene>
<dbReference type="KEGG" id="cle:Clole_3077"/>
<keyword evidence="5 6" id="KW-0472">Membrane</keyword>
<feature type="transmembrane region" description="Helical" evidence="6">
    <location>
        <begin position="85"/>
        <end position="106"/>
    </location>
</feature>
<dbReference type="InterPro" id="IPR010343">
    <property type="entry name" value="ArAE_1"/>
</dbReference>
<evidence type="ECO:0000256" key="2">
    <source>
        <dbReference type="ARBA" id="ARBA00022475"/>
    </source>
</evidence>
<accession>F2JNJ7</accession>
<evidence type="ECO:0000256" key="5">
    <source>
        <dbReference type="ARBA" id="ARBA00023136"/>
    </source>
</evidence>
<feature type="transmembrane region" description="Helical" evidence="6">
    <location>
        <begin position="113"/>
        <end position="131"/>
    </location>
</feature>
<feature type="transmembrane region" description="Helical" evidence="6">
    <location>
        <begin position="16"/>
        <end position="42"/>
    </location>
</feature>
<sequence length="170" mass="18767">MQLPDLPKIGLRTTKTALAVFLCLSLFPAEPFFACMTTIFCLQDTSSNSRKMAFIRGFGTILGGAIGLCFLYVCRFVKQTIPISYLGTLCTYLIIALGIITIIYLLNLLKRQGCIPIACIVFLAVTTANAYKAPVHYTLNRIIETLFGIIIGLLVNHFVTPPKDFHKKVG</sequence>
<evidence type="ECO:0000313" key="8">
    <source>
        <dbReference type="Proteomes" id="UP000008467"/>
    </source>
</evidence>
<comment type="subcellular location">
    <subcellularLocation>
        <location evidence="1">Cell membrane</location>
        <topology evidence="1">Multi-pass membrane protein</topology>
    </subcellularLocation>
</comment>
<evidence type="ECO:0000256" key="1">
    <source>
        <dbReference type="ARBA" id="ARBA00004651"/>
    </source>
</evidence>
<feature type="transmembrane region" description="Helical" evidence="6">
    <location>
        <begin position="137"/>
        <end position="159"/>
    </location>
</feature>
<keyword evidence="2" id="KW-1003">Cell membrane</keyword>
<keyword evidence="4 6" id="KW-1133">Transmembrane helix</keyword>
<dbReference type="eggNOG" id="COG4129">
    <property type="taxonomic scope" value="Bacteria"/>
</dbReference>
<name>F2JNJ7_CELLD</name>
<dbReference type="HOGENOM" id="CLU_093455_1_0_9"/>
<evidence type="ECO:0000256" key="4">
    <source>
        <dbReference type="ARBA" id="ARBA00022989"/>
    </source>
</evidence>
<organism evidence="7 8">
    <name type="scientific">Cellulosilyticum lentocellum (strain ATCC 49066 / DSM 5427 / NCIMB 11756 / RHM5)</name>
    <name type="common">Clostridium lentocellum</name>
    <dbReference type="NCBI Taxonomy" id="642492"/>
    <lineage>
        <taxon>Bacteria</taxon>
        <taxon>Bacillati</taxon>
        <taxon>Bacillota</taxon>
        <taxon>Clostridia</taxon>
        <taxon>Lachnospirales</taxon>
        <taxon>Cellulosilyticaceae</taxon>
        <taxon>Cellulosilyticum</taxon>
    </lineage>
</organism>
<protein>
    <recommendedName>
        <fullName evidence="9">FUSC family protein</fullName>
    </recommendedName>
</protein>
<dbReference type="GO" id="GO:0005886">
    <property type="term" value="C:plasma membrane"/>
    <property type="evidence" value="ECO:0007669"/>
    <property type="project" value="UniProtKB-SubCell"/>
</dbReference>
<evidence type="ECO:0000256" key="6">
    <source>
        <dbReference type="SAM" id="Phobius"/>
    </source>
</evidence>
<proteinExistence type="predicted"/>
<dbReference type="AlphaFoldDB" id="F2JNJ7"/>
<keyword evidence="3 6" id="KW-0812">Transmembrane</keyword>
<evidence type="ECO:0000313" key="7">
    <source>
        <dbReference type="EMBL" id="ADZ84773.1"/>
    </source>
</evidence>
<dbReference type="STRING" id="642492.Clole_3077"/>
<keyword evidence="8" id="KW-1185">Reference proteome</keyword>
<evidence type="ECO:0008006" key="9">
    <source>
        <dbReference type="Google" id="ProtNLM"/>
    </source>
</evidence>
<dbReference type="RefSeq" id="WP_013658052.1">
    <property type="nucleotide sequence ID" value="NC_015275.1"/>
</dbReference>